<dbReference type="InterPro" id="IPR029039">
    <property type="entry name" value="Flavoprotein-like_sf"/>
</dbReference>
<reference evidence="2 3" key="1">
    <citation type="submission" date="2019-07" db="EMBL/GenBank/DDBJ databases">
        <title>De Novo Assembly of kiwifruit Actinidia rufa.</title>
        <authorList>
            <person name="Sugita-Konishi S."/>
            <person name="Sato K."/>
            <person name="Mori E."/>
            <person name="Abe Y."/>
            <person name="Kisaki G."/>
            <person name="Hamano K."/>
            <person name="Suezawa K."/>
            <person name="Otani M."/>
            <person name="Fukuda T."/>
            <person name="Manabe T."/>
            <person name="Gomi K."/>
            <person name="Tabuchi M."/>
            <person name="Akimitsu K."/>
            <person name="Kataoka I."/>
        </authorList>
    </citation>
    <scope>NUCLEOTIDE SEQUENCE [LARGE SCALE GENOMIC DNA]</scope>
    <source>
        <strain evidence="3">cv. Fuchu</strain>
    </source>
</reference>
<dbReference type="Proteomes" id="UP000585474">
    <property type="component" value="Unassembled WGS sequence"/>
</dbReference>
<accession>A0A7J0GR65</accession>
<comment type="caution">
    <text evidence="2">The sequence shown here is derived from an EMBL/GenBank/DDBJ whole genome shotgun (WGS) entry which is preliminary data.</text>
</comment>
<dbReference type="PANTHER" id="PTHR30546:SF25">
    <property type="entry name" value="NAD(P)H DEHYDROGENASE (QUINONE) FQR1-LIKE 3-RELATED"/>
    <property type="match status" value="1"/>
</dbReference>
<evidence type="ECO:0000256" key="1">
    <source>
        <dbReference type="ARBA" id="ARBA00006961"/>
    </source>
</evidence>
<organism evidence="2 3">
    <name type="scientific">Actinidia rufa</name>
    <dbReference type="NCBI Taxonomy" id="165716"/>
    <lineage>
        <taxon>Eukaryota</taxon>
        <taxon>Viridiplantae</taxon>
        <taxon>Streptophyta</taxon>
        <taxon>Embryophyta</taxon>
        <taxon>Tracheophyta</taxon>
        <taxon>Spermatophyta</taxon>
        <taxon>Magnoliopsida</taxon>
        <taxon>eudicotyledons</taxon>
        <taxon>Gunneridae</taxon>
        <taxon>Pentapetalae</taxon>
        <taxon>asterids</taxon>
        <taxon>Ericales</taxon>
        <taxon>Actinidiaceae</taxon>
        <taxon>Actinidia</taxon>
    </lineage>
</organism>
<dbReference type="PANTHER" id="PTHR30546">
    <property type="entry name" value="FLAVODOXIN-RELATED PROTEIN WRBA-RELATED"/>
    <property type="match status" value="1"/>
</dbReference>
<dbReference type="SUPFAM" id="SSF52218">
    <property type="entry name" value="Flavoproteins"/>
    <property type="match status" value="1"/>
</dbReference>
<dbReference type="EMBL" id="BJWL01000023">
    <property type="protein sequence ID" value="GFZ13300.1"/>
    <property type="molecule type" value="Genomic_DNA"/>
</dbReference>
<keyword evidence="3" id="KW-1185">Reference proteome</keyword>
<dbReference type="GO" id="GO:0016020">
    <property type="term" value="C:membrane"/>
    <property type="evidence" value="ECO:0007669"/>
    <property type="project" value="TreeGrafter"/>
</dbReference>
<gene>
    <name evidence="2" type="ORF">Acr_23g0016850</name>
</gene>
<comment type="similarity">
    <text evidence="1">Belongs to the WrbA family.</text>
</comment>
<dbReference type="AlphaFoldDB" id="A0A7J0GR65"/>
<evidence type="ECO:0000313" key="3">
    <source>
        <dbReference type="Proteomes" id="UP000585474"/>
    </source>
</evidence>
<sequence>MRRSSVRTPPKTGTVQAKVTITPELSLFSKLSGVIALEFGRWVTVGSDPKACQETEDFTPCTGMWRTWQDKYSKELIQLKASKQRFGRSGQNSLWRLTALSSVFLLGLGSWQPNSRLFLMPLISYGPRKHLPVNLPESSGVPVSMVEDRSLPQLAHHGMIFVPLGYTFGSGMFEMNEVKGGSSYGAGTYAADGSRQSTVLELLQAFHQGKKGS</sequence>
<dbReference type="Gene3D" id="3.40.50.360">
    <property type="match status" value="1"/>
</dbReference>
<protein>
    <submittedName>
        <fullName evidence="2">Quinone reductase family protein</fullName>
    </submittedName>
</protein>
<evidence type="ECO:0000313" key="2">
    <source>
        <dbReference type="EMBL" id="GFZ13300.1"/>
    </source>
</evidence>
<dbReference type="OrthoDB" id="504689at2759"/>
<name>A0A7J0GR65_9ERIC</name>
<dbReference type="GO" id="GO:0003955">
    <property type="term" value="F:NAD(P)H dehydrogenase (quinone) activity"/>
    <property type="evidence" value="ECO:0007669"/>
    <property type="project" value="TreeGrafter"/>
</dbReference>
<proteinExistence type="inferred from homology"/>